<sequence>MFDYRLLSISTSLILLAKASFQYRTDADWWLYVPIYLLSAVLNLIPCNRKPWWRLFTSVIIVVGCAQIAFLVWSFRRVAHSLLQEEFKEARNILPLAVGVFVLTTGRLINHQHTSFLSYFRILIPRKRRNRLMESKL</sequence>
<evidence type="ECO:0000313" key="2">
    <source>
        <dbReference type="EMBL" id="MFH4974881.1"/>
    </source>
</evidence>
<keyword evidence="1" id="KW-1133">Transmembrane helix</keyword>
<reference evidence="2 3" key="1">
    <citation type="submission" date="2024-08" db="EMBL/GenBank/DDBJ databases">
        <title>Gnathostoma spinigerum genome.</title>
        <authorList>
            <person name="Gonzalez-Bertolin B."/>
            <person name="Monzon S."/>
            <person name="Zaballos A."/>
            <person name="Jimenez P."/>
            <person name="Dekumyoy P."/>
            <person name="Varona S."/>
            <person name="Cuesta I."/>
            <person name="Sumanam S."/>
            <person name="Adisakwattana P."/>
            <person name="Gasser R.B."/>
            <person name="Hernandez-Gonzalez A."/>
            <person name="Young N.D."/>
            <person name="Perteguer M.J."/>
        </authorList>
    </citation>
    <scope>NUCLEOTIDE SEQUENCE [LARGE SCALE GENOMIC DNA]</scope>
    <source>
        <strain evidence="2">AL3</strain>
        <tissue evidence="2">Liver</tissue>
    </source>
</reference>
<accession>A0ABD6E6U4</accession>
<feature type="transmembrane region" description="Helical" evidence="1">
    <location>
        <begin position="29"/>
        <end position="45"/>
    </location>
</feature>
<dbReference type="Proteomes" id="UP001608902">
    <property type="component" value="Unassembled WGS sequence"/>
</dbReference>
<protein>
    <submittedName>
        <fullName evidence="2">Uncharacterized protein</fullName>
    </submittedName>
</protein>
<feature type="transmembrane region" description="Helical" evidence="1">
    <location>
        <begin position="93"/>
        <end position="110"/>
    </location>
</feature>
<evidence type="ECO:0000256" key="1">
    <source>
        <dbReference type="SAM" id="Phobius"/>
    </source>
</evidence>
<comment type="caution">
    <text evidence="2">The sequence shown here is derived from an EMBL/GenBank/DDBJ whole genome shotgun (WGS) entry which is preliminary data.</text>
</comment>
<organism evidence="2 3">
    <name type="scientific">Gnathostoma spinigerum</name>
    <dbReference type="NCBI Taxonomy" id="75299"/>
    <lineage>
        <taxon>Eukaryota</taxon>
        <taxon>Metazoa</taxon>
        <taxon>Ecdysozoa</taxon>
        <taxon>Nematoda</taxon>
        <taxon>Chromadorea</taxon>
        <taxon>Rhabditida</taxon>
        <taxon>Spirurina</taxon>
        <taxon>Gnathostomatomorpha</taxon>
        <taxon>Gnathostomatoidea</taxon>
        <taxon>Gnathostomatidae</taxon>
        <taxon>Gnathostoma</taxon>
    </lineage>
</organism>
<proteinExistence type="predicted"/>
<evidence type="ECO:0000313" key="3">
    <source>
        <dbReference type="Proteomes" id="UP001608902"/>
    </source>
</evidence>
<keyword evidence="3" id="KW-1185">Reference proteome</keyword>
<keyword evidence="1" id="KW-0812">Transmembrane</keyword>
<dbReference type="EMBL" id="JBGFUD010000606">
    <property type="protein sequence ID" value="MFH4974881.1"/>
    <property type="molecule type" value="Genomic_DNA"/>
</dbReference>
<dbReference type="AlphaFoldDB" id="A0ABD6E6U4"/>
<name>A0ABD6E6U4_9BILA</name>
<gene>
    <name evidence="2" type="ORF">AB6A40_001590</name>
</gene>
<keyword evidence="1" id="KW-0472">Membrane</keyword>
<feature type="transmembrane region" description="Helical" evidence="1">
    <location>
        <begin position="52"/>
        <end position="73"/>
    </location>
</feature>